<reference evidence="3 4" key="1">
    <citation type="submission" date="2018-08" db="EMBL/GenBank/DDBJ databases">
        <title>A genome reference for cultivated species of the human gut microbiota.</title>
        <authorList>
            <person name="Zou Y."/>
            <person name="Xue W."/>
            <person name="Luo G."/>
        </authorList>
    </citation>
    <scope>NUCLEOTIDE SEQUENCE [LARGE SCALE GENOMIC DNA]</scope>
    <source>
        <strain evidence="3 4">AF14-32</strain>
    </source>
</reference>
<dbReference type="EMBL" id="QRZF01000016">
    <property type="protein sequence ID" value="RGV49972.1"/>
    <property type="molecule type" value="Genomic_DNA"/>
</dbReference>
<accession>A0A412XXD1</accession>
<dbReference type="AlphaFoldDB" id="A0A412XXD1"/>
<dbReference type="Proteomes" id="UP000283850">
    <property type="component" value="Unassembled WGS sequence"/>
</dbReference>
<feature type="signal peptide" evidence="1">
    <location>
        <begin position="1"/>
        <end position="23"/>
    </location>
</feature>
<name>A0A412XXD1_9BACE</name>
<feature type="chain" id="PRO_5018971377" evidence="1">
    <location>
        <begin position="24"/>
        <end position="532"/>
    </location>
</feature>
<evidence type="ECO:0000313" key="3">
    <source>
        <dbReference type="EMBL" id="RGV49972.1"/>
    </source>
</evidence>
<evidence type="ECO:0000256" key="1">
    <source>
        <dbReference type="SAM" id="SignalP"/>
    </source>
</evidence>
<dbReference type="PROSITE" id="PS51257">
    <property type="entry name" value="PROKAR_LIPOPROTEIN"/>
    <property type="match status" value="1"/>
</dbReference>
<dbReference type="InterPro" id="IPR011050">
    <property type="entry name" value="Pectin_lyase_fold/virulence"/>
</dbReference>
<protein>
    <submittedName>
        <fullName evidence="3">DUF5123 domain-containing protein</fullName>
    </submittedName>
</protein>
<feature type="domain" description="DUF5123" evidence="2">
    <location>
        <begin position="416"/>
        <end position="531"/>
    </location>
</feature>
<organism evidence="3 4">
    <name type="scientific">Bacteroides intestinalis</name>
    <dbReference type="NCBI Taxonomy" id="329854"/>
    <lineage>
        <taxon>Bacteria</taxon>
        <taxon>Pseudomonadati</taxon>
        <taxon>Bacteroidota</taxon>
        <taxon>Bacteroidia</taxon>
        <taxon>Bacteroidales</taxon>
        <taxon>Bacteroidaceae</taxon>
        <taxon>Bacteroides</taxon>
    </lineage>
</organism>
<gene>
    <name evidence="3" type="ORF">DWW10_18730</name>
</gene>
<keyword evidence="1" id="KW-0732">Signal</keyword>
<dbReference type="SUPFAM" id="SSF51126">
    <property type="entry name" value="Pectin lyase-like"/>
    <property type="match status" value="1"/>
</dbReference>
<sequence>MKIMKLKSIFASLVMAAALFSSCDRDVNDWEVATGENRLFKPLIFEASTLKPTSIQIKHTRVVDAANYIFEFSKDADFATIEKSVVILADTLTPFADSNTAMKVEYRTWFEGLDGTTNYWVRMHAENADASLKSKLSSFTFTTPAEQIFRSYRPTVNSLTFLWEETDRVTNLVLMNEDSTVVENRALTTAEIQNAAATFEGLDMGVPYIAQIFYNEVLRGTLNTKTSGSSGSLIFNINIPGITAEDISTALAGHAAEGTKKVTVNFASGMEFNMEGTITIPMGIQDISFVGSENASGKLSQLNKVYFAIESEVNDVNFEYLSMNSDGGFMFQVGAQKFHDITFEGCEVKQVNSAVRLHSGAEGNSVNFNNCWVSNTGGWSFLNVGSGCTIPAINVTNSTLTEFNTRIADIRVKTDIKFKNVTLVNIAEKMTHLWLLDNNSKPTVTIENCIFAGPNGGQKLHSTNGNYSNVTISYGGSYKTNDLIEDSRPLDDITVVNLDIYGLFVDPANGDFHIKQGAGFAGTGVAGDPRWF</sequence>
<dbReference type="Pfam" id="PF17161">
    <property type="entry name" value="DUF5123"/>
    <property type="match status" value="1"/>
</dbReference>
<dbReference type="InterPro" id="IPR033427">
    <property type="entry name" value="DUF5123"/>
</dbReference>
<evidence type="ECO:0000313" key="4">
    <source>
        <dbReference type="Proteomes" id="UP000283850"/>
    </source>
</evidence>
<comment type="caution">
    <text evidence="3">The sequence shown here is derived from an EMBL/GenBank/DDBJ whole genome shotgun (WGS) entry which is preliminary data.</text>
</comment>
<evidence type="ECO:0000259" key="2">
    <source>
        <dbReference type="Pfam" id="PF17161"/>
    </source>
</evidence>
<proteinExistence type="predicted"/>